<keyword evidence="3" id="KW-1185">Reference proteome</keyword>
<protein>
    <submittedName>
        <fullName evidence="2">Uncharacterized protein</fullName>
    </submittedName>
</protein>
<evidence type="ECO:0000256" key="1">
    <source>
        <dbReference type="SAM" id="MobiDB-lite"/>
    </source>
</evidence>
<dbReference type="OrthoDB" id="3694496at2"/>
<feature type="region of interest" description="Disordered" evidence="1">
    <location>
        <begin position="1"/>
        <end position="36"/>
    </location>
</feature>
<gene>
    <name evidence="2" type="ORF">C8E87_5878</name>
</gene>
<organism evidence="2 3">
    <name type="scientific">Paractinoplanes brasiliensis</name>
    <dbReference type="NCBI Taxonomy" id="52695"/>
    <lineage>
        <taxon>Bacteria</taxon>
        <taxon>Bacillati</taxon>
        <taxon>Actinomycetota</taxon>
        <taxon>Actinomycetes</taxon>
        <taxon>Micromonosporales</taxon>
        <taxon>Micromonosporaceae</taxon>
        <taxon>Paractinoplanes</taxon>
    </lineage>
</organism>
<name>A0A4R6K4B7_9ACTN</name>
<reference evidence="2 3" key="1">
    <citation type="submission" date="2019-03" db="EMBL/GenBank/DDBJ databases">
        <title>Sequencing the genomes of 1000 actinobacteria strains.</title>
        <authorList>
            <person name="Klenk H.-P."/>
        </authorList>
    </citation>
    <scope>NUCLEOTIDE SEQUENCE [LARGE SCALE GENOMIC DNA]</scope>
    <source>
        <strain evidence="2 3">DSM 43805</strain>
    </source>
</reference>
<evidence type="ECO:0000313" key="3">
    <source>
        <dbReference type="Proteomes" id="UP000294901"/>
    </source>
</evidence>
<accession>A0A4R6K4B7</accession>
<dbReference type="RefSeq" id="WP_133876050.1">
    <property type="nucleotide sequence ID" value="NZ_BOMD01000095.1"/>
</dbReference>
<comment type="caution">
    <text evidence="2">The sequence shown here is derived from an EMBL/GenBank/DDBJ whole genome shotgun (WGS) entry which is preliminary data.</text>
</comment>
<evidence type="ECO:0000313" key="2">
    <source>
        <dbReference type="EMBL" id="TDO42115.1"/>
    </source>
</evidence>
<dbReference type="AlphaFoldDB" id="A0A4R6K4B7"/>
<dbReference type="EMBL" id="SNWR01000001">
    <property type="protein sequence ID" value="TDO42115.1"/>
    <property type="molecule type" value="Genomic_DNA"/>
</dbReference>
<proteinExistence type="predicted"/>
<dbReference type="Proteomes" id="UP000294901">
    <property type="component" value="Unassembled WGS sequence"/>
</dbReference>
<sequence>MRWRRQRTPAANPPEPIPYAAGDRRTDIRRGRRDGRKRIPSFTTLTEHVEAAARVSTPYQEELSHAGMYRINEQHRLFLNRITEIRDEIARLRGALETDLDLVERARTALAESRAELTESELRPRNYQELPLAGTPVLLGRRAAMREQRIAVAREELARREASVDSRRQAITTATARIDHEFTLAQARARRLADYYVLRIASYWDAVVQTHPEGRNLSTALPIVSLTLPPWVDATCQDGVITLPAPAGMPPAEGVTR</sequence>